<dbReference type="OrthoDB" id="4360830at2759"/>
<feature type="region of interest" description="Disordered" evidence="1">
    <location>
        <begin position="86"/>
        <end position="133"/>
    </location>
</feature>
<proteinExistence type="predicted"/>
<evidence type="ECO:0000259" key="2">
    <source>
        <dbReference type="Pfam" id="PF22980"/>
    </source>
</evidence>
<feature type="region of interest" description="Disordered" evidence="1">
    <location>
        <begin position="1"/>
        <end position="22"/>
    </location>
</feature>
<evidence type="ECO:0000256" key="1">
    <source>
        <dbReference type="SAM" id="MobiDB-lite"/>
    </source>
</evidence>
<protein>
    <recommendedName>
        <fullName evidence="2">Myb-like DNA-binding domain-containing protein</fullName>
    </recommendedName>
</protein>
<reference evidence="3 4" key="1">
    <citation type="journal article" date="2015" name="Mol. Plant Microbe Interact.">
        <title>Genome, transcriptome, and functional analyses of Penicillium expansum provide new insights into secondary metabolism and pathogenicity.</title>
        <authorList>
            <person name="Ballester A.R."/>
            <person name="Marcet-Houben M."/>
            <person name="Levin E."/>
            <person name="Sela N."/>
            <person name="Selma-Lazaro C."/>
            <person name="Carmona L."/>
            <person name="Wisniewski M."/>
            <person name="Droby S."/>
            <person name="Gonzalez-Candelas L."/>
            <person name="Gabaldon T."/>
        </authorList>
    </citation>
    <scope>NUCLEOTIDE SEQUENCE [LARGE SCALE GENOMIC DNA]</scope>
    <source>
        <strain evidence="3 4">PHI-1</strain>
    </source>
</reference>
<gene>
    <name evidence="3" type="ORF">PITC_030140</name>
</gene>
<dbReference type="OMA" id="HEDLAQM"/>
<dbReference type="HOGENOM" id="CLU_1938859_0_0_1"/>
<evidence type="ECO:0000313" key="3">
    <source>
        <dbReference type="EMBL" id="KGO75662.1"/>
    </source>
</evidence>
<comment type="caution">
    <text evidence="3">The sequence shown here is derived from an EMBL/GenBank/DDBJ whole genome shotgun (WGS) entry which is preliminary data.</text>
</comment>
<dbReference type="Proteomes" id="UP000030104">
    <property type="component" value="Unassembled WGS sequence"/>
</dbReference>
<sequence length="133" mass="14599">MAPPSVKGKEPAKAVSLSKVKKTRVPKATPKMKFTENEAFLYLAIKNGGAKFDYEAIGKAIGKSKDATRMKMSRLLKSIGNFLEDQEELTQSAQPEREQTSANIEDAENGSQDDKDESEDDETPVKTSDMADV</sequence>
<accession>A0A0A2L6G6</accession>
<dbReference type="AlphaFoldDB" id="A0A0A2L6G6"/>
<keyword evidence="4" id="KW-1185">Reference proteome</keyword>
<evidence type="ECO:0000313" key="4">
    <source>
        <dbReference type="Proteomes" id="UP000030104"/>
    </source>
</evidence>
<organism evidence="3 4">
    <name type="scientific">Penicillium italicum</name>
    <name type="common">Blue mold</name>
    <dbReference type="NCBI Taxonomy" id="40296"/>
    <lineage>
        <taxon>Eukaryota</taxon>
        <taxon>Fungi</taxon>
        <taxon>Dikarya</taxon>
        <taxon>Ascomycota</taxon>
        <taxon>Pezizomycotina</taxon>
        <taxon>Eurotiomycetes</taxon>
        <taxon>Eurotiomycetidae</taxon>
        <taxon>Eurotiales</taxon>
        <taxon>Aspergillaceae</taxon>
        <taxon>Penicillium</taxon>
    </lineage>
</organism>
<dbReference type="EMBL" id="JQGA01000444">
    <property type="protein sequence ID" value="KGO75662.1"/>
    <property type="molecule type" value="Genomic_DNA"/>
</dbReference>
<name>A0A0A2L6G6_PENIT</name>
<feature type="domain" description="Myb-like DNA-binding" evidence="2">
    <location>
        <begin position="36"/>
        <end position="80"/>
    </location>
</feature>
<dbReference type="Pfam" id="PF22980">
    <property type="entry name" value="Myb_DNA-bind_8"/>
    <property type="match status" value="1"/>
</dbReference>
<dbReference type="PhylomeDB" id="A0A0A2L6G6"/>
<dbReference type="InterPro" id="IPR054505">
    <property type="entry name" value="Myb_DNA-bind_8"/>
</dbReference>